<gene>
    <name evidence="1" type="ORF">MML48_1g12455</name>
</gene>
<protein>
    <submittedName>
        <fullName evidence="1">Transposable element tc3 transposase-like protein</fullName>
    </submittedName>
</protein>
<name>A0ACB9TW36_HOLOL</name>
<proteinExistence type="predicted"/>
<keyword evidence="2" id="KW-1185">Reference proteome</keyword>
<organism evidence="1 2">
    <name type="scientific">Holotrichia oblita</name>
    <name type="common">Chafer beetle</name>
    <dbReference type="NCBI Taxonomy" id="644536"/>
    <lineage>
        <taxon>Eukaryota</taxon>
        <taxon>Metazoa</taxon>
        <taxon>Ecdysozoa</taxon>
        <taxon>Arthropoda</taxon>
        <taxon>Hexapoda</taxon>
        <taxon>Insecta</taxon>
        <taxon>Pterygota</taxon>
        <taxon>Neoptera</taxon>
        <taxon>Endopterygota</taxon>
        <taxon>Coleoptera</taxon>
        <taxon>Polyphaga</taxon>
        <taxon>Scarabaeiformia</taxon>
        <taxon>Scarabaeidae</taxon>
        <taxon>Melolonthinae</taxon>
        <taxon>Holotrichia</taxon>
    </lineage>
</organism>
<evidence type="ECO:0000313" key="1">
    <source>
        <dbReference type="EMBL" id="KAI4470815.1"/>
    </source>
</evidence>
<reference evidence="1" key="1">
    <citation type="submission" date="2022-04" db="EMBL/GenBank/DDBJ databases">
        <title>Chromosome-scale genome assembly of Holotrichia oblita Faldermann.</title>
        <authorList>
            <person name="Rongchong L."/>
        </authorList>
    </citation>
    <scope>NUCLEOTIDE SEQUENCE</scope>
    <source>
        <strain evidence="1">81SQS9</strain>
    </source>
</reference>
<comment type="caution">
    <text evidence="1">The sequence shown here is derived from an EMBL/GenBank/DDBJ whole genome shotgun (WGS) entry which is preliminary data.</text>
</comment>
<dbReference type="EMBL" id="CM043015">
    <property type="protein sequence ID" value="KAI4470815.1"/>
    <property type="molecule type" value="Genomic_DNA"/>
</dbReference>
<accession>A0ACB9TW36</accession>
<sequence>MSGRQLKRKTTIKQSGDESDKIANSSYVTIINNSESKPVSTDVLGRNEFYQVIEIIKKLNLMDTIHDLIIKNVEKYVCNTVVVECWMCITGSNSEAENFQNFHKAMVTLYNYYLLLCNIFNNLELLCVTLKYRSSIYYKNSTDVLKVIFRSALLSQLPLDYKKSVRHFYEVGLKYEENRGTESSDELCSNCGSNSNCICAQYFYEANSILLELGLLEPLASQILTTTIYDYIENHVETTCKDRFDVSFLTPLQKRECDADADNPHEFTETSLHPQKIGVWLAVSRRRIIGSIFFNQTVTAERYRNELLQPFINELHDDELTVGYFQHDNAPAHKSRETMAFLQQFFDTRIFNFPTRSPDLTTLDYFIFPYLKNTIFKIRHQTVEELRNAIVNSCADIAEEILINGFESMKRRVQLCLQNNGQHFQHLL</sequence>
<evidence type="ECO:0000313" key="2">
    <source>
        <dbReference type="Proteomes" id="UP001056778"/>
    </source>
</evidence>
<dbReference type="Proteomes" id="UP001056778">
    <property type="component" value="Chromosome 1"/>
</dbReference>